<feature type="transmembrane region" description="Helical" evidence="6">
    <location>
        <begin position="458"/>
        <end position="477"/>
    </location>
</feature>
<feature type="transmembrane region" description="Helical" evidence="6">
    <location>
        <begin position="210"/>
        <end position="232"/>
    </location>
</feature>
<gene>
    <name evidence="8" type="ORF">BCUN_1485</name>
</gene>
<feature type="transmembrane region" description="Helical" evidence="6">
    <location>
        <begin position="148"/>
        <end position="171"/>
    </location>
</feature>
<evidence type="ECO:0000256" key="1">
    <source>
        <dbReference type="ARBA" id="ARBA00004651"/>
    </source>
</evidence>
<dbReference type="InterPro" id="IPR011701">
    <property type="entry name" value="MFS"/>
</dbReference>
<evidence type="ECO:0000313" key="9">
    <source>
        <dbReference type="Proteomes" id="UP000029067"/>
    </source>
</evidence>
<feature type="transmembrane region" description="Helical" evidence="6">
    <location>
        <begin position="483"/>
        <end position="504"/>
    </location>
</feature>
<feature type="transmembrane region" description="Helical" evidence="6">
    <location>
        <begin position="329"/>
        <end position="349"/>
    </location>
</feature>
<dbReference type="PROSITE" id="PS50850">
    <property type="entry name" value="MFS"/>
    <property type="match status" value="1"/>
</dbReference>
<dbReference type="AlphaFoldDB" id="A0A087AYM3"/>
<dbReference type="Gene3D" id="1.20.1250.20">
    <property type="entry name" value="MFS general substrate transporter like domains"/>
    <property type="match status" value="2"/>
</dbReference>
<dbReference type="Proteomes" id="UP000029067">
    <property type="component" value="Unassembled WGS sequence"/>
</dbReference>
<organism evidence="8 9">
    <name type="scientific">Bifidobacterium cuniculi</name>
    <dbReference type="NCBI Taxonomy" id="1688"/>
    <lineage>
        <taxon>Bacteria</taxon>
        <taxon>Bacillati</taxon>
        <taxon>Actinomycetota</taxon>
        <taxon>Actinomycetes</taxon>
        <taxon>Bifidobacteriales</taxon>
        <taxon>Bifidobacteriaceae</taxon>
        <taxon>Bifidobacterium</taxon>
    </lineage>
</organism>
<accession>A0A087AYM3</accession>
<feature type="transmembrane region" description="Helical" evidence="6">
    <location>
        <begin position="395"/>
        <end position="414"/>
    </location>
</feature>
<evidence type="ECO:0000256" key="2">
    <source>
        <dbReference type="ARBA" id="ARBA00022692"/>
    </source>
</evidence>
<dbReference type="GO" id="GO:0005886">
    <property type="term" value="C:plasma membrane"/>
    <property type="evidence" value="ECO:0007669"/>
    <property type="project" value="UniProtKB-SubCell"/>
</dbReference>
<feature type="transmembrane region" description="Helical" evidence="6">
    <location>
        <begin position="244"/>
        <end position="267"/>
    </location>
</feature>
<feature type="compositionally biased region" description="Basic and acidic residues" evidence="5">
    <location>
        <begin position="16"/>
        <end position="26"/>
    </location>
</feature>
<keyword evidence="3 6" id="KW-1133">Transmembrane helix</keyword>
<dbReference type="InterPro" id="IPR020846">
    <property type="entry name" value="MFS_dom"/>
</dbReference>
<feature type="transmembrane region" description="Helical" evidence="6">
    <location>
        <begin position="420"/>
        <end position="437"/>
    </location>
</feature>
<dbReference type="GO" id="GO:0022857">
    <property type="term" value="F:transmembrane transporter activity"/>
    <property type="evidence" value="ECO:0007669"/>
    <property type="project" value="InterPro"/>
</dbReference>
<reference evidence="8 9" key="1">
    <citation type="submission" date="2014-03" db="EMBL/GenBank/DDBJ databases">
        <title>Genomics of Bifidobacteria.</title>
        <authorList>
            <person name="Ventura M."/>
            <person name="Milani C."/>
            <person name="Lugli G.A."/>
        </authorList>
    </citation>
    <scope>NUCLEOTIDE SEQUENCE [LARGE SCALE GENOMIC DNA]</scope>
    <source>
        <strain evidence="8 9">LMG 10738</strain>
    </source>
</reference>
<keyword evidence="2 6" id="KW-0812">Transmembrane</keyword>
<evidence type="ECO:0000256" key="4">
    <source>
        <dbReference type="ARBA" id="ARBA00023136"/>
    </source>
</evidence>
<dbReference type="SUPFAM" id="SSF103473">
    <property type="entry name" value="MFS general substrate transporter"/>
    <property type="match status" value="1"/>
</dbReference>
<feature type="region of interest" description="Disordered" evidence="5">
    <location>
        <begin position="1"/>
        <end position="38"/>
    </location>
</feature>
<evidence type="ECO:0000256" key="5">
    <source>
        <dbReference type="SAM" id="MobiDB-lite"/>
    </source>
</evidence>
<comment type="subcellular location">
    <subcellularLocation>
        <location evidence="1">Cell membrane</location>
        <topology evidence="1">Multi-pass membrane protein</topology>
    </subcellularLocation>
</comment>
<proteinExistence type="predicted"/>
<dbReference type="PROSITE" id="PS00216">
    <property type="entry name" value="SUGAR_TRANSPORT_1"/>
    <property type="match status" value="1"/>
</dbReference>
<dbReference type="Pfam" id="PF07690">
    <property type="entry name" value="MFS_1"/>
    <property type="match status" value="1"/>
</dbReference>
<dbReference type="PANTHER" id="PTHR23528:SF1">
    <property type="entry name" value="MAJOR FACILITATOR SUPERFAMILY (MFS) PROFILE DOMAIN-CONTAINING PROTEIN"/>
    <property type="match status" value="1"/>
</dbReference>
<feature type="transmembrane region" description="Helical" evidence="6">
    <location>
        <begin position="183"/>
        <end position="204"/>
    </location>
</feature>
<dbReference type="PANTHER" id="PTHR23528">
    <property type="match status" value="1"/>
</dbReference>
<sequence length="508" mass="53471">MGQIRSGAELPVDEDERNRIMSEPKHGGPTGRPAAAARPLSDAVSAIASSELDEAIVDEGVALGAAESAAMPVDLGVRLAIYNKNLEAARRDPHLSPETGKPMPSRTKARYAAAFLVFGLLWMSGLGIVSAVLLPEHLKSVPGVAPEALVGIINSCTAVASLVSNLMFGNFSDRSRSRRGRRTPFILGGAVLGGVTLFLTGMSLNPVLITIVYCLCMFGLNCMLAPMVAIISDRIPMGVRGTMSAFYGAGSTVGSPIGTLIGAVFIANQVPGFVLAGVLMLLSGIVAVVVLPKEAPADFLPRQKDGLREVVMSFRPPKFSMAHDFYKAFAGRLCMLLSYQMITIYQLYILENYVGLGTKEAGVVISTMSVITMVVSLVGSIAAGPLSDMIGRRKVPIVIASVLFAVGIAMPWVWPTTTGMLLYAGIAGLGYGVYSSVDQALNVDVLPNKEEAGKDLGILNLATTLGQMLGPVLMSAITLSLGYAFAFPIAIAFALLGCVFIMLIRGVK</sequence>
<evidence type="ECO:0000256" key="3">
    <source>
        <dbReference type="ARBA" id="ARBA00022989"/>
    </source>
</evidence>
<dbReference type="InterPro" id="IPR036259">
    <property type="entry name" value="MFS_trans_sf"/>
</dbReference>
<feature type="transmembrane region" description="Helical" evidence="6">
    <location>
        <begin position="273"/>
        <end position="292"/>
    </location>
</feature>
<comment type="caution">
    <text evidence="8">The sequence shown here is derived from an EMBL/GenBank/DDBJ whole genome shotgun (WGS) entry which is preliminary data.</text>
</comment>
<feature type="domain" description="Major facilitator superfamily (MFS) profile" evidence="7">
    <location>
        <begin position="111"/>
        <end position="508"/>
    </location>
</feature>
<dbReference type="InterPro" id="IPR005829">
    <property type="entry name" value="Sugar_transporter_CS"/>
</dbReference>
<evidence type="ECO:0000256" key="6">
    <source>
        <dbReference type="SAM" id="Phobius"/>
    </source>
</evidence>
<dbReference type="eggNOG" id="COG2211">
    <property type="taxonomic scope" value="Bacteria"/>
</dbReference>
<protein>
    <submittedName>
        <fullName evidence="8">MFS transporter, probably 3-Hydroxyphenyl propionate porter</fullName>
    </submittedName>
</protein>
<dbReference type="EMBL" id="JGYV01000006">
    <property type="protein sequence ID" value="KFI63873.1"/>
    <property type="molecule type" value="Genomic_DNA"/>
</dbReference>
<keyword evidence="9" id="KW-1185">Reference proteome</keyword>
<feature type="transmembrane region" description="Helical" evidence="6">
    <location>
        <begin position="361"/>
        <end position="383"/>
    </location>
</feature>
<feature type="transmembrane region" description="Helical" evidence="6">
    <location>
        <begin position="111"/>
        <end position="133"/>
    </location>
</feature>
<evidence type="ECO:0000313" key="8">
    <source>
        <dbReference type="EMBL" id="KFI63873.1"/>
    </source>
</evidence>
<evidence type="ECO:0000259" key="7">
    <source>
        <dbReference type="PROSITE" id="PS50850"/>
    </source>
</evidence>
<name>A0A087AYM3_9BIFI</name>
<keyword evidence="4 6" id="KW-0472">Membrane</keyword>